<gene>
    <name evidence="6" type="ORF">ACFQ2N_12790</name>
</gene>
<dbReference type="EMBL" id="JBHTKN010000008">
    <property type="protein sequence ID" value="MFD1043223.1"/>
    <property type="molecule type" value="Genomic_DNA"/>
</dbReference>
<evidence type="ECO:0000256" key="2">
    <source>
        <dbReference type="ARBA" id="ARBA00022679"/>
    </source>
</evidence>
<evidence type="ECO:0000259" key="4">
    <source>
        <dbReference type="Pfam" id="PF07804"/>
    </source>
</evidence>
<evidence type="ECO:0000256" key="3">
    <source>
        <dbReference type="ARBA" id="ARBA00022777"/>
    </source>
</evidence>
<feature type="domain" description="HipA N-terminal subdomain 1" evidence="5">
    <location>
        <begin position="14"/>
        <end position="111"/>
    </location>
</feature>
<feature type="domain" description="HipA-like C-terminal" evidence="4">
    <location>
        <begin position="161"/>
        <end position="370"/>
    </location>
</feature>
<dbReference type="InterPro" id="IPR017508">
    <property type="entry name" value="HipA_N1"/>
</dbReference>
<keyword evidence="2" id="KW-0808">Transferase</keyword>
<dbReference type="InterPro" id="IPR052028">
    <property type="entry name" value="HipA_Ser/Thr_kinase"/>
</dbReference>
<dbReference type="Pfam" id="PF07804">
    <property type="entry name" value="HipA_C"/>
    <property type="match status" value="1"/>
</dbReference>
<keyword evidence="3" id="KW-0418">Kinase</keyword>
<organism evidence="6 7">
    <name type="scientific">Pseudoxanthomonas kaohsiungensis</name>
    <dbReference type="NCBI Taxonomy" id="283923"/>
    <lineage>
        <taxon>Bacteria</taxon>
        <taxon>Pseudomonadati</taxon>
        <taxon>Pseudomonadota</taxon>
        <taxon>Gammaproteobacteria</taxon>
        <taxon>Lysobacterales</taxon>
        <taxon>Lysobacteraceae</taxon>
        <taxon>Pseudoxanthomonas</taxon>
    </lineage>
</organism>
<evidence type="ECO:0000259" key="5">
    <source>
        <dbReference type="Pfam" id="PF13657"/>
    </source>
</evidence>
<reference evidence="7" key="1">
    <citation type="journal article" date="2019" name="Int. J. Syst. Evol. Microbiol.">
        <title>The Global Catalogue of Microorganisms (GCM) 10K type strain sequencing project: providing services to taxonomists for standard genome sequencing and annotation.</title>
        <authorList>
            <consortium name="The Broad Institute Genomics Platform"/>
            <consortium name="The Broad Institute Genome Sequencing Center for Infectious Disease"/>
            <person name="Wu L."/>
            <person name="Ma J."/>
        </authorList>
    </citation>
    <scope>NUCLEOTIDE SEQUENCE [LARGE SCALE GENOMIC DNA]</scope>
    <source>
        <strain evidence="7">CCUG 55854</strain>
    </source>
</reference>
<comment type="caution">
    <text evidence="6">The sequence shown here is derived from an EMBL/GenBank/DDBJ whole genome shotgun (WGS) entry which is preliminary data.</text>
</comment>
<comment type="similarity">
    <text evidence="1">Belongs to the HipA Ser/Thr kinase family.</text>
</comment>
<proteinExistence type="inferred from homology"/>
<evidence type="ECO:0000313" key="7">
    <source>
        <dbReference type="Proteomes" id="UP001597033"/>
    </source>
</evidence>
<dbReference type="InterPro" id="IPR012893">
    <property type="entry name" value="HipA-like_C"/>
</dbReference>
<name>A0ABW3LYA8_9GAMM</name>
<dbReference type="RefSeq" id="WP_162377050.1">
    <property type="nucleotide sequence ID" value="NZ_JBHTKN010000008.1"/>
</dbReference>
<sequence length="431" mass="47899">MDSQIEIHLDGEWRAAGTLSVFERTARFEYLPEYVFGHPAPPPVALSLPVSMSIERAGLRQRKTPLAFLWDLVPQGRGRQHLANLLDVSDQDPDLDLFLAQHGAFAPIGRLRLSTAVAFYEKQTAGIAALGFTIEDMIQRTGEFLDQLAVHGMLAAGTPGVQGVAPKFLLTQDADGRWFPDAALPDERARQHWLVKLPRGRAPEDLMILRHEAIYLQVAAASGLRSIQAPRFNEGMLFLPRFDRELANGRVERVHQETVASLMGAAGFGRTGDLFEITERLASVTTSPEVEVGEFLCRDVLNRALRNTDNHMRNTSVQQLTDGTVQLAPLYDFGPMFKDPELINRTCNWSGLNGGSAKDWGEILERLKLDDGIKHAAAERLHAFGEQQLPKLEGLLRDHDADQEIIDACLREIEHQARQLSEIGNGNCPKP</sequence>
<accession>A0ABW3LYA8</accession>
<dbReference type="Pfam" id="PF13657">
    <property type="entry name" value="Couple_hipA"/>
    <property type="match status" value="1"/>
</dbReference>
<dbReference type="Proteomes" id="UP001597033">
    <property type="component" value="Unassembled WGS sequence"/>
</dbReference>
<dbReference type="PANTHER" id="PTHR37419:SF8">
    <property type="entry name" value="TOXIN YJJJ"/>
    <property type="match status" value="1"/>
</dbReference>
<evidence type="ECO:0000313" key="6">
    <source>
        <dbReference type="EMBL" id="MFD1043223.1"/>
    </source>
</evidence>
<protein>
    <submittedName>
        <fullName evidence="6">Type II toxin-antitoxin system HipA family toxin</fullName>
    </submittedName>
</protein>
<dbReference type="PANTHER" id="PTHR37419">
    <property type="entry name" value="SERINE/THREONINE-PROTEIN KINASE TOXIN HIPA"/>
    <property type="match status" value="1"/>
</dbReference>
<keyword evidence="7" id="KW-1185">Reference proteome</keyword>
<evidence type="ECO:0000256" key="1">
    <source>
        <dbReference type="ARBA" id="ARBA00010164"/>
    </source>
</evidence>